<dbReference type="OrthoDB" id="161242at2"/>
<keyword evidence="3" id="KW-1185">Reference proteome</keyword>
<evidence type="ECO:0000259" key="1">
    <source>
        <dbReference type="Pfam" id="PF07883"/>
    </source>
</evidence>
<evidence type="ECO:0000313" key="3">
    <source>
        <dbReference type="Proteomes" id="UP000244201"/>
    </source>
</evidence>
<dbReference type="Proteomes" id="UP000244201">
    <property type="component" value="Chromosome"/>
</dbReference>
<dbReference type="InterPro" id="IPR011051">
    <property type="entry name" value="RmlC_Cupin_sf"/>
</dbReference>
<dbReference type="InterPro" id="IPR014710">
    <property type="entry name" value="RmlC-like_jellyroll"/>
</dbReference>
<gene>
    <name evidence="2" type="ORF">SLUN_11145</name>
</gene>
<evidence type="ECO:0000313" key="2">
    <source>
        <dbReference type="EMBL" id="AVZ77375.1"/>
    </source>
</evidence>
<dbReference type="GeneID" id="55655816"/>
<feature type="domain" description="Cupin type-2" evidence="1">
    <location>
        <begin position="63"/>
        <end position="111"/>
    </location>
</feature>
<dbReference type="InterPro" id="IPR013096">
    <property type="entry name" value="Cupin_2"/>
</dbReference>
<proteinExistence type="predicted"/>
<dbReference type="RefSeq" id="WP_108154668.1">
    <property type="nucleotide sequence ID" value="NZ_CP026304.1"/>
</dbReference>
<reference evidence="2 3" key="1">
    <citation type="submission" date="2018-01" db="EMBL/GenBank/DDBJ databases">
        <title>Complete genome sequence of Streptomyces lunaelactis MM109T, a Ferroverdin A producer isolated from cave moonmilk deposits.</title>
        <authorList>
            <person name="Naome A."/>
            <person name="Martinet L."/>
            <person name="Maciejewska M."/>
            <person name="Anderssen S."/>
            <person name="Adam D."/>
            <person name="Tenconi E."/>
            <person name="Deflandre B."/>
            <person name="Arguelles-Arias A."/>
            <person name="Calusinska M."/>
            <person name="Copieters W."/>
            <person name="Karim L."/>
            <person name="Hanikenne M."/>
            <person name="Baurain D."/>
            <person name="van Wezel G."/>
            <person name="Smargiasso N."/>
            <person name="de Pauw E."/>
            <person name="Delfosse P."/>
            <person name="Rigali S."/>
        </authorList>
    </citation>
    <scope>NUCLEOTIDE SEQUENCE [LARGE SCALE GENOMIC DNA]</scope>
    <source>
        <strain evidence="2 3">MM109</strain>
    </source>
</reference>
<organism evidence="2 3">
    <name type="scientific">Streptomyces lunaelactis</name>
    <dbReference type="NCBI Taxonomy" id="1535768"/>
    <lineage>
        <taxon>Bacteria</taxon>
        <taxon>Bacillati</taxon>
        <taxon>Actinomycetota</taxon>
        <taxon>Actinomycetes</taxon>
        <taxon>Kitasatosporales</taxon>
        <taxon>Streptomycetaceae</taxon>
        <taxon>Streptomyces</taxon>
    </lineage>
</organism>
<sequence length="121" mass="12823">MTGIVSRNFDAADETRPFEDGKGKVALLTTDQGLVGRAVFEPGWQWSKHVKPIAGTESCQAAHVGYVISGQMKIVMDDGDSVDTGPGDFISVAPGHDAWVVGDEPCVVLDWAGFGDYAKPA</sequence>
<dbReference type="Pfam" id="PF07883">
    <property type="entry name" value="Cupin_2"/>
    <property type="match status" value="1"/>
</dbReference>
<dbReference type="KEGG" id="slk:SLUN_11145"/>
<dbReference type="SUPFAM" id="SSF51182">
    <property type="entry name" value="RmlC-like cupins"/>
    <property type="match status" value="1"/>
</dbReference>
<protein>
    <submittedName>
        <fullName evidence="2">Cupin</fullName>
    </submittedName>
</protein>
<dbReference type="Gene3D" id="2.60.120.10">
    <property type="entry name" value="Jelly Rolls"/>
    <property type="match status" value="1"/>
</dbReference>
<dbReference type="EMBL" id="CP026304">
    <property type="protein sequence ID" value="AVZ77375.1"/>
    <property type="molecule type" value="Genomic_DNA"/>
</dbReference>
<dbReference type="CDD" id="cd06990">
    <property type="entry name" value="cupin_DUF861"/>
    <property type="match status" value="1"/>
</dbReference>
<accession>A0A2R4TE30</accession>
<name>A0A2R4TE30_9ACTN</name>
<dbReference type="AlphaFoldDB" id="A0A2R4TE30"/>